<keyword evidence="3" id="KW-1185">Reference proteome</keyword>
<organism evidence="2 3">
    <name type="scientific">Mycolicibacterium litorale</name>
    <dbReference type="NCBI Taxonomy" id="758802"/>
    <lineage>
        <taxon>Bacteria</taxon>
        <taxon>Bacillati</taxon>
        <taxon>Actinomycetota</taxon>
        <taxon>Actinomycetes</taxon>
        <taxon>Mycobacteriales</taxon>
        <taxon>Mycobacteriaceae</taxon>
        <taxon>Mycolicibacterium</taxon>
    </lineage>
</organism>
<keyword evidence="1" id="KW-0812">Transmembrane</keyword>
<name>A0AAD1INY3_9MYCO</name>
<evidence type="ECO:0000313" key="2">
    <source>
        <dbReference type="EMBL" id="BBY16942.1"/>
    </source>
</evidence>
<keyword evidence="1" id="KW-1133">Transmembrane helix</keyword>
<accession>A0AAD1INY3</accession>
<gene>
    <name evidence="2" type="ORF">MLIT_25340</name>
</gene>
<dbReference type="Proteomes" id="UP000466607">
    <property type="component" value="Chromosome"/>
</dbReference>
<feature type="transmembrane region" description="Helical" evidence="1">
    <location>
        <begin position="58"/>
        <end position="80"/>
    </location>
</feature>
<dbReference type="EMBL" id="AP022586">
    <property type="protein sequence ID" value="BBY16942.1"/>
    <property type="molecule type" value="Genomic_DNA"/>
</dbReference>
<feature type="transmembrane region" description="Helical" evidence="1">
    <location>
        <begin position="158"/>
        <end position="181"/>
    </location>
</feature>
<keyword evidence="1" id="KW-0472">Membrane</keyword>
<dbReference type="RefSeq" id="WP_134053263.1">
    <property type="nucleotide sequence ID" value="NZ_AP022586.1"/>
</dbReference>
<protein>
    <submittedName>
        <fullName evidence="2">Uncharacterized protein</fullName>
    </submittedName>
</protein>
<proteinExistence type="predicted"/>
<reference evidence="2 3" key="1">
    <citation type="journal article" date="2019" name="Emerg. Microbes Infect.">
        <title>Comprehensive subspecies identification of 175 nontuberculous mycobacteria species based on 7547 genomic profiles.</title>
        <authorList>
            <person name="Matsumoto Y."/>
            <person name="Kinjo T."/>
            <person name="Motooka D."/>
            <person name="Nabeya D."/>
            <person name="Jung N."/>
            <person name="Uechi K."/>
            <person name="Horii T."/>
            <person name="Iida T."/>
            <person name="Fujita J."/>
            <person name="Nakamura S."/>
        </authorList>
    </citation>
    <scope>NUCLEOTIDE SEQUENCE [LARGE SCALE GENOMIC DNA]</scope>
    <source>
        <strain evidence="2 3">JCM 17423</strain>
    </source>
</reference>
<sequence length="184" mass="20769">MAEAEPESMKRLHDDLHTEYTKLLDIVNGFDQRLLTVKGWGVTLSLASLGLGFQQGHYGLFLIAAVSGAAFWLLEAYVKIHQIHYYPRMRDIEVTAYELFRVDTATGPASSPLIDWGWKTAGQRFRRQNREGDPQVPDRYPKEMEEGRAVQPWTMAHVMFPHVVSIVVGIVLFILGLNGAFGPI</sequence>
<dbReference type="AlphaFoldDB" id="A0AAD1INY3"/>
<evidence type="ECO:0000256" key="1">
    <source>
        <dbReference type="SAM" id="Phobius"/>
    </source>
</evidence>
<evidence type="ECO:0000313" key="3">
    <source>
        <dbReference type="Proteomes" id="UP000466607"/>
    </source>
</evidence>